<dbReference type="Proteomes" id="UP000887577">
    <property type="component" value="Unplaced"/>
</dbReference>
<dbReference type="Gene3D" id="3.40.1380.20">
    <property type="entry name" value="Pyruvate kinase, C-terminal domain"/>
    <property type="match status" value="1"/>
</dbReference>
<organism evidence="2 3">
    <name type="scientific">Panagrolaimus superbus</name>
    <dbReference type="NCBI Taxonomy" id="310955"/>
    <lineage>
        <taxon>Eukaryota</taxon>
        <taxon>Metazoa</taxon>
        <taxon>Ecdysozoa</taxon>
        <taxon>Nematoda</taxon>
        <taxon>Chromadorea</taxon>
        <taxon>Rhabditida</taxon>
        <taxon>Tylenchina</taxon>
        <taxon>Panagrolaimomorpha</taxon>
        <taxon>Panagrolaimoidea</taxon>
        <taxon>Panagrolaimidae</taxon>
        <taxon>Panagrolaimus</taxon>
    </lineage>
</organism>
<accession>A0A914Y8U7</accession>
<keyword evidence="2" id="KW-1185">Reference proteome</keyword>
<proteinExistence type="predicted"/>
<dbReference type="SUPFAM" id="SSF52935">
    <property type="entry name" value="PK C-terminal domain-like"/>
    <property type="match status" value="1"/>
</dbReference>
<evidence type="ECO:0000313" key="3">
    <source>
        <dbReference type="WBParaSite" id="PSU_v2.g15176.t1"/>
    </source>
</evidence>
<sequence length="99" mass="11190">MLQESFFLQPQVPPVPIIAISRHAETARRLHLFRGVMPLHFTKESRDPDWPKDVDERINLGISVGKDRGFIRTGDFLVVVTGWRQGAGSTNTLRIINAP</sequence>
<dbReference type="AlphaFoldDB" id="A0A914Y8U7"/>
<protein>
    <submittedName>
        <fullName evidence="3">Pyruvate kinase C-terminal domain-containing protein</fullName>
    </submittedName>
</protein>
<name>A0A914Y8U7_9BILA</name>
<feature type="domain" description="Pyruvate kinase C-terminal" evidence="1">
    <location>
        <begin position="13"/>
        <end position="96"/>
    </location>
</feature>
<dbReference type="WBParaSite" id="PSU_v2.g15176.t1">
    <property type="protein sequence ID" value="PSU_v2.g15176.t1"/>
    <property type="gene ID" value="PSU_v2.g15176"/>
</dbReference>
<evidence type="ECO:0000313" key="2">
    <source>
        <dbReference type="Proteomes" id="UP000887577"/>
    </source>
</evidence>
<dbReference type="Pfam" id="PF02887">
    <property type="entry name" value="PK_C"/>
    <property type="match status" value="1"/>
</dbReference>
<reference evidence="3" key="1">
    <citation type="submission" date="2022-11" db="UniProtKB">
        <authorList>
            <consortium name="WormBaseParasite"/>
        </authorList>
    </citation>
    <scope>IDENTIFICATION</scope>
</reference>
<evidence type="ECO:0000259" key="1">
    <source>
        <dbReference type="Pfam" id="PF02887"/>
    </source>
</evidence>
<dbReference type="InterPro" id="IPR015795">
    <property type="entry name" value="Pyrv_Knase_C"/>
</dbReference>
<dbReference type="InterPro" id="IPR036918">
    <property type="entry name" value="Pyrv_Knase_C_sf"/>
</dbReference>